<accession>A0A5C1QDW2</accession>
<dbReference type="InterPro" id="IPR050570">
    <property type="entry name" value="Cell_wall_metabolism_enzyme"/>
</dbReference>
<dbReference type="Proteomes" id="UP000323824">
    <property type="component" value="Chromosome"/>
</dbReference>
<dbReference type="CDD" id="cd00118">
    <property type="entry name" value="LysM"/>
    <property type="match status" value="1"/>
</dbReference>
<dbReference type="EMBL" id="CP035807">
    <property type="protein sequence ID" value="QEN05771.1"/>
    <property type="molecule type" value="Genomic_DNA"/>
</dbReference>
<dbReference type="SMART" id="SM00257">
    <property type="entry name" value="LysM"/>
    <property type="match status" value="1"/>
</dbReference>
<feature type="domain" description="LysM" evidence="1">
    <location>
        <begin position="14"/>
        <end position="58"/>
    </location>
</feature>
<evidence type="ECO:0000313" key="2">
    <source>
        <dbReference type="EMBL" id="QEN05771.1"/>
    </source>
</evidence>
<name>A0A5C1QDW2_9SPIO</name>
<dbReference type="InterPro" id="IPR011055">
    <property type="entry name" value="Dup_hybrid_motif"/>
</dbReference>
<dbReference type="OrthoDB" id="308800at2"/>
<gene>
    <name evidence="2" type="ORF">EW093_14030</name>
</gene>
<protein>
    <submittedName>
        <fullName evidence="2">LysM peptidoglycan-binding domain-containing protein</fullName>
    </submittedName>
</protein>
<dbReference type="Pfam" id="PF01476">
    <property type="entry name" value="LysM"/>
    <property type="match status" value="1"/>
</dbReference>
<dbReference type="PROSITE" id="PS51782">
    <property type="entry name" value="LYSM"/>
    <property type="match status" value="1"/>
</dbReference>
<dbReference type="RefSeq" id="WP_149569004.1">
    <property type="nucleotide sequence ID" value="NZ_CP035807.1"/>
</dbReference>
<dbReference type="GO" id="GO:0004222">
    <property type="term" value="F:metalloendopeptidase activity"/>
    <property type="evidence" value="ECO:0007669"/>
    <property type="project" value="TreeGrafter"/>
</dbReference>
<keyword evidence="3" id="KW-1185">Reference proteome</keyword>
<dbReference type="InterPro" id="IPR016047">
    <property type="entry name" value="M23ase_b-sheet_dom"/>
</dbReference>
<dbReference type="KEGG" id="sper:EW093_14030"/>
<dbReference type="PANTHER" id="PTHR21666:SF270">
    <property type="entry name" value="MUREIN HYDROLASE ACTIVATOR ENVC"/>
    <property type="match status" value="1"/>
</dbReference>
<dbReference type="Gene3D" id="2.70.70.10">
    <property type="entry name" value="Glucose Permease (Domain IIA)"/>
    <property type="match status" value="1"/>
</dbReference>
<dbReference type="AlphaFoldDB" id="A0A5C1QDW2"/>
<dbReference type="SUPFAM" id="SSF51261">
    <property type="entry name" value="Duplicated hybrid motif"/>
    <property type="match status" value="1"/>
</dbReference>
<dbReference type="InterPro" id="IPR018392">
    <property type="entry name" value="LysM"/>
</dbReference>
<reference evidence="2 3" key="1">
    <citation type="submission" date="2019-02" db="EMBL/GenBank/DDBJ databases">
        <authorList>
            <person name="Fomenkov A."/>
            <person name="Dubinina G."/>
            <person name="Grabovich M."/>
            <person name="Vincze T."/>
            <person name="Roberts R.J."/>
        </authorList>
    </citation>
    <scope>NUCLEOTIDE SEQUENCE [LARGE SCALE GENOMIC DNA]</scope>
    <source>
        <strain evidence="2 3">P</strain>
    </source>
</reference>
<evidence type="ECO:0000259" key="1">
    <source>
        <dbReference type="PROSITE" id="PS51782"/>
    </source>
</evidence>
<dbReference type="PANTHER" id="PTHR21666">
    <property type="entry name" value="PEPTIDASE-RELATED"/>
    <property type="match status" value="1"/>
</dbReference>
<evidence type="ECO:0000313" key="3">
    <source>
        <dbReference type="Proteomes" id="UP000323824"/>
    </source>
</evidence>
<organism evidence="2 3">
    <name type="scientific">Thiospirochaeta perfilievii</name>
    <dbReference type="NCBI Taxonomy" id="252967"/>
    <lineage>
        <taxon>Bacteria</taxon>
        <taxon>Pseudomonadati</taxon>
        <taxon>Spirochaetota</taxon>
        <taxon>Spirochaetia</taxon>
        <taxon>Spirochaetales</taxon>
        <taxon>Spirochaetaceae</taxon>
        <taxon>Thiospirochaeta</taxon>
    </lineage>
</organism>
<sequence>MNEEDKKRDKISAKNYIVKKGDTLFSISRNFNLPLSLLMEYNNLNAGDIITLGQVLNVSKTFEDEPVKIDNSGIDVVKTASPSSFAPYWPINGNITKYSGRIQGVQIEGSSGDYIQAVSSGRVIWYDSFKGIGKVVLIEGDNGFDYLYGAKDDLNVHLGVKISAGEKIGRLKEENSSIIFSVFKNGKPLNDISKAPR</sequence>
<dbReference type="Gene3D" id="3.10.350.10">
    <property type="entry name" value="LysM domain"/>
    <property type="match status" value="1"/>
</dbReference>
<dbReference type="InterPro" id="IPR036779">
    <property type="entry name" value="LysM_dom_sf"/>
</dbReference>
<dbReference type="CDD" id="cd12797">
    <property type="entry name" value="M23_peptidase"/>
    <property type="match status" value="1"/>
</dbReference>
<proteinExistence type="predicted"/>
<reference evidence="2 3" key="2">
    <citation type="submission" date="2019-09" db="EMBL/GenBank/DDBJ databases">
        <title>Complete Genome Sequence and Methylome Analysis of free living Spirochaetas.</title>
        <authorList>
            <person name="Leshcheva N."/>
            <person name="Mikheeva N."/>
        </authorList>
    </citation>
    <scope>NUCLEOTIDE SEQUENCE [LARGE SCALE GENOMIC DNA]</scope>
    <source>
        <strain evidence="2 3">P</strain>
    </source>
</reference>
<dbReference type="Pfam" id="PF01551">
    <property type="entry name" value="Peptidase_M23"/>
    <property type="match status" value="1"/>
</dbReference>